<keyword evidence="4" id="KW-1185">Reference proteome</keyword>
<accession>A0ABW1IIW6</accession>
<dbReference type="PROSITE" id="PS50975">
    <property type="entry name" value="ATP_GRASP"/>
    <property type="match status" value="1"/>
</dbReference>
<name>A0ABW1IIW6_9BACL</name>
<dbReference type="EMBL" id="JBHSQV010000002">
    <property type="protein sequence ID" value="MFC5984970.1"/>
    <property type="molecule type" value="Genomic_DNA"/>
</dbReference>
<evidence type="ECO:0000256" key="1">
    <source>
        <dbReference type="PROSITE-ProRule" id="PRU00409"/>
    </source>
</evidence>
<dbReference type="Gene3D" id="3.30.470.20">
    <property type="entry name" value="ATP-grasp fold, B domain"/>
    <property type="match status" value="1"/>
</dbReference>
<evidence type="ECO:0000259" key="2">
    <source>
        <dbReference type="PROSITE" id="PS50975"/>
    </source>
</evidence>
<dbReference type="Pfam" id="PF14398">
    <property type="entry name" value="ATPgrasp_YheCD"/>
    <property type="match status" value="1"/>
</dbReference>
<dbReference type="InterPro" id="IPR011761">
    <property type="entry name" value="ATP-grasp"/>
</dbReference>
<organism evidence="3 4">
    <name type="scientific">Marinicrinis lubricantis</name>
    <dbReference type="NCBI Taxonomy" id="2086470"/>
    <lineage>
        <taxon>Bacteria</taxon>
        <taxon>Bacillati</taxon>
        <taxon>Bacillota</taxon>
        <taxon>Bacilli</taxon>
        <taxon>Bacillales</taxon>
        <taxon>Paenibacillaceae</taxon>
    </lineage>
</organism>
<comment type="caution">
    <text evidence="3">The sequence shown here is derived from an EMBL/GenBank/DDBJ whole genome shotgun (WGS) entry which is preliminary data.</text>
</comment>
<gene>
    <name evidence="3" type="ORF">ACFPXP_00415</name>
</gene>
<reference evidence="4" key="1">
    <citation type="journal article" date="2019" name="Int. J. Syst. Evol. Microbiol.">
        <title>The Global Catalogue of Microorganisms (GCM) 10K type strain sequencing project: providing services to taxonomists for standard genome sequencing and annotation.</title>
        <authorList>
            <consortium name="The Broad Institute Genomics Platform"/>
            <consortium name="The Broad Institute Genome Sequencing Center for Infectious Disease"/>
            <person name="Wu L."/>
            <person name="Ma J."/>
        </authorList>
    </citation>
    <scope>NUCLEOTIDE SEQUENCE [LARGE SCALE GENOMIC DNA]</scope>
    <source>
        <strain evidence="4">CCM 8749</strain>
    </source>
</reference>
<proteinExistence type="predicted"/>
<evidence type="ECO:0000313" key="4">
    <source>
        <dbReference type="Proteomes" id="UP001596250"/>
    </source>
</evidence>
<keyword evidence="1" id="KW-0547">Nucleotide-binding</keyword>
<feature type="domain" description="ATP-grasp" evidence="2">
    <location>
        <begin position="117"/>
        <end position="357"/>
    </location>
</feature>
<dbReference type="RefSeq" id="WP_379891366.1">
    <property type="nucleotide sequence ID" value="NZ_CBCSCT010000008.1"/>
</dbReference>
<dbReference type="InterPro" id="IPR026838">
    <property type="entry name" value="YheC/D"/>
</dbReference>
<dbReference type="SUPFAM" id="SSF56059">
    <property type="entry name" value="Glutathione synthetase ATP-binding domain-like"/>
    <property type="match status" value="1"/>
</dbReference>
<sequence length="375" mass="43684">MTSKPVLGIMALYWNDQKQLEEIRYFKQLSVLGRELGLSVIVFTPEDVDHSRMQIRSLIYDVRQGLWIRKWTPFPDVIFDRCRYQPNKRFEMLRKFRAKYPHLTYLNRPLANKWIIHELFSDDSVLSGYLPDTKYYSDFSVLSRMLQKHKTVYFKPINGTGGRGILKIRGLGSKYVVQGRNHRRTIIRKQVLTKPSLNLLMNRLLTARKYVVQQGIQIELKDGRVHDFRILIQKNSKGDWEYTGGACRIGPVQSITSNLHGGGRAIRMDSMLLRRFPKETAEKIKDSVEALSLQAVHVLEKKYGQLCELALDIAIDRHGKVYLLEINPKPAREVFRRIGDKEAYRRALLRPLEYALHVYQSKHANQTADKKDNAS</sequence>
<dbReference type="Proteomes" id="UP001596250">
    <property type="component" value="Unassembled WGS sequence"/>
</dbReference>
<keyword evidence="1" id="KW-0067">ATP-binding</keyword>
<protein>
    <submittedName>
        <fullName evidence="3">YheC/YheD family protein</fullName>
    </submittedName>
</protein>
<evidence type="ECO:0000313" key="3">
    <source>
        <dbReference type="EMBL" id="MFC5984970.1"/>
    </source>
</evidence>